<name>A0A8H7SHV1_9FUNG</name>
<proteinExistence type="predicted"/>
<feature type="transmembrane region" description="Helical" evidence="1">
    <location>
        <begin position="166"/>
        <end position="188"/>
    </location>
</feature>
<dbReference type="AlphaFoldDB" id="A0A8H7SHV1"/>
<keyword evidence="1" id="KW-1133">Transmembrane helix</keyword>
<evidence type="ECO:0000313" key="2">
    <source>
        <dbReference type="EMBL" id="KAG2228795.1"/>
    </source>
</evidence>
<sequence length="193" mass="22958">MKSGEVKLESSTFKIDYKIGFGKFVEPGKVRDDHHKLLLEEKTIINNIIKEFSYIHPMSIPILGLQICGIKDDFIETILGNKKSYVSHRPLNRLRSPLHCDDIDTTITFLRQLFYFKNHLAELSYDLKQMINEHDDKRASFEKVLSAESFIPSNYLDWIDENIERLFFFFFFFFFLHYPISTISYHTIRILLY</sequence>
<evidence type="ECO:0000256" key="1">
    <source>
        <dbReference type="SAM" id="Phobius"/>
    </source>
</evidence>
<keyword evidence="1" id="KW-0812">Transmembrane</keyword>
<gene>
    <name evidence="2" type="ORF">INT48_007510</name>
</gene>
<dbReference type="EMBL" id="JAEPRE010000356">
    <property type="protein sequence ID" value="KAG2228795.1"/>
    <property type="molecule type" value="Genomic_DNA"/>
</dbReference>
<organism evidence="2 3">
    <name type="scientific">Thamnidium elegans</name>
    <dbReference type="NCBI Taxonomy" id="101142"/>
    <lineage>
        <taxon>Eukaryota</taxon>
        <taxon>Fungi</taxon>
        <taxon>Fungi incertae sedis</taxon>
        <taxon>Mucoromycota</taxon>
        <taxon>Mucoromycotina</taxon>
        <taxon>Mucoromycetes</taxon>
        <taxon>Mucorales</taxon>
        <taxon>Mucorineae</taxon>
        <taxon>Mucoraceae</taxon>
        <taxon>Thamnidium</taxon>
    </lineage>
</organism>
<keyword evidence="3" id="KW-1185">Reference proteome</keyword>
<keyword evidence="1" id="KW-0472">Membrane</keyword>
<comment type="caution">
    <text evidence="2">The sequence shown here is derived from an EMBL/GenBank/DDBJ whole genome shotgun (WGS) entry which is preliminary data.</text>
</comment>
<reference evidence="2" key="1">
    <citation type="submission" date="2021-01" db="EMBL/GenBank/DDBJ databases">
        <title>Metabolic potential, ecology and presence of endohyphal bacteria is reflected in genomic diversity of Mucoromycotina.</title>
        <authorList>
            <person name="Muszewska A."/>
            <person name="Okrasinska A."/>
            <person name="Steczkiewicz K."/>
            <person name="Drgas O."/>
            <person name="Orlowska M."/>
            <person name="Perlinska-Lenart U."/>
            <person name="Aleksandrzak-Piekarczyk T."/>
            <person name="Szatraj K."/>
            <person name="Zielenkiewicz U."/>
            <person name="Pilsyk S."/>
            <person name="Malc E."/>
            <person name="Mieczkowski P."/>
            <person name="Kruszewska J.S."/>
            <person name="Biernat P."/>
            <person name="Pawlowska J."/>
        </authorList>
    </citation>
    <scope>NUCLEOTIDE SEQUENCE</scope>
    <source>
        <strain evidence="2">WA0000018081</strain>
    </source>
</reference>
<dbReference type="Proteomes" id="UP000613177">
    <property type="component" value="Unassembled WGS sequence"/>
</dbReference>
<evidence type="ECO:0000313" key="3">
    <source>
        <dbReference type="Proteomes" id="UP000613177"/>
    </source>
</evidence>
<protein>
    <submittedName>
        <fullName evidence="2">Uncharacterized protein</fullName>
    </submittedName>
</protein>
<accession>A0A8H7SHV1</accession>